<name>A0A059ZW63_ACICK</name>
<dbReference type="GO" id="GO:0000976">
    <property type="term" value="F:transcription cis-regulatory region binding"/>
    <property type="evidence" value="ECO:0007669"/>
    <property type="project" value="TreeGrafter"/>
</dbReference>
<dbReference type="Pfam" id="PF00486">
    <property type="entry name" value="Trans_reg_C"/>
    <property type="match status" value="1"/>
</dbReference>
<dbReference type="GO" id="GO:0000156">
    <property type="term" value="F:phosphorelay response regulator activity"/>
    <property type="evidence" value="ECO:0007669"/>
    <property type="project" value="TreeGrafter"/>
</dbReference>
<dbReference type="SMART" id="SM00448">
    <property type="entry name" value="REC"/>
    <property type="match status" value="1"/>
</dbReference>
<evidence type="ECO:0000256" key="1">
    <source>
        <dbReference type="ARBA" id="ARBA00023125"/>
    </source>
</evidence>
<evidence type="ECO:0000313" key="7">
    <source>
        <dbReference type="Proteomes" id="UP000005522"/>
    </source>
</evidence>
<dbReference type="SMART" id="SM00862">
    <property type="entry name" value="Trans_reg_C"/>
    <property type="match status" value="1"/>
</dbReference>
<organism evidence="6 7">
    <name type="scientific">Acidithiobacillus caldus (strain ATCC 51756 / DSM 8584 / KU)</name>
    <dbReference type="NCBI Taxonomy" id="637389"/>
    <lineage>
        <taxon>Bacteria</taxon>
        <taxon>Pseudomonadati</taxon>
        <taxon>Pseudomonadota</taxon>
        <taxon>Acidithiobacillia</taxon>
        <taxon>Acidithiobacillales</taxon>
        <taxon>Acidithiobacillaceae</taxon>
        <taxon>Acidithiobacillus</taxon>
    </lineage>
</organism>
<dbReference type="Pfam" id="PF00072">
    <property type="entry name" value="Response_reg"/>
    <property type="match status" value="1"/>
</dbReference>
<dbReference type="InterPro" id="IPR011006">
    <property type="entry name" value="CheY-like_superfamily"/>
</dbReference>
<accession>A0A059ZW63</accession>
<feature type="domain" description="Response regulatory" evidence="4">
    <location>
        <begin position="6"/>
        <end position="127"/>
    </location>
</feature>
<evidence type="ECO:0000256" key="2">
    <source>
        <dbReference type="PROSITE-ProRule" id="PRU00169"/>
    </source>
</evidence>
<dbReference type="InterPro" id="IPR001789">
    <property type="entry name" value="Sig_transdc_resp-reg_receiver"/>
</dbReference>
<evidence type="ECO:0000313" key="6">
    <source>
        <dbReference type="EMBL" id="AIA54201.1"/>
    </source>
</evidence>
<evidence type="ECO:0000259" key="5">
    <source>
        <dbReference type="PROSITE" id="PS51755"/>
    </source>
</evidence>
<dbReference type="CDD" id="cd00383">
    <property type="entry name" value="trans_reg_C"/>
    <property type="match status" value="1"/>
</dbReference>
<dbReference type="KEGG" id="acz:Acaty_c0311"/>
<dbReference type="GO" id="GO:0032993">
    <property type="term" value="C:protein-DNA complex"/>
    <property type="evidence" value="ECO:0007669"/>
    <property type="project" value="TreeGrafter"/>
</dbReference>
<dbReference type="GeneID" id="92930329"/>
<dbReference type="RefSeq" id="WP_004870314.1">
    <property type="nucleotide sequence ID" value="NZ_CP005986.1"/>
</dbReference>
<dbReference type="GO" id="GO:0005829">
    <property type="term" value="C:cytosol"/>
    <property type="evidence" value="ECO:0007669"/>
    <property type="project" value="TreeGrafter"/>
</dbReference>
<dbReference type="HOGENOM" id="CLU_000445_30_8_6"/>
<keyword evidence="1 3" id="KW-0238">DNA-binding</keyword>
<protein>
    <submittedName>
        <fullName evidence="6">DNA-binding response regulator KdpE</fullName>
    </submittedName>
</protein>
<dbReference type="Proteomes" id="UP000005522">
    <property type="component" value="Chromosome"/>
</dbReference>
<dbReference type="Gene3D" id="1.10.10.10">
    <property type="entry name" value="Winged helix-like DNA-binding domain superfamily/Winged helix DNA-binding domain"/>
    <property type="match status" value="1"/>
</dbReference>
<dbReference type="AlphaFoldDB" id="A0A059ZW63"/>
<gene>
    <name evidence="6" type="ORF">Acaty_c0311</name>
</gene>
<dbReference type="PROSITE" id="PS51755">
    <property type="entry name" value="OMPR_PHOB"/>
    <property type="match status" value="1"/>
</dbReference>
<dbReference type="PROSITE" id="PS50110">
    <property type="entry name" value="RESPONSE_REGULATORY"/>
    <property type="match status" value="1"/>
</dbReference>
<reference evidence="6 7" key="1">
    <citation type="journal article" date="2009" name="J. Bacteriol.">
        <title>Draft genome sequence of the extremely acidophilic bacterium Acidithiobacillus caldus ATCC 51756 reveals metabolic versatility in the genus Acidithiobacillus.</title>
        <authorList>
            <person name="Valdes J."/>
            <person name="Quatrini R."/>
            <person name="Hallberg K."/>
            <person name="Dopson M."/>
            <person name="Valenzuela P.D."/>
            <person name="Holmes D.S."/>
        </authorList>
    </citation>
    <scope>NUCLEOTIDE SEQUENCE [LARGE SCALE GENOMIC DNA]</scope>
    <source>
        <strain evidence="7">ATCC 51756 / DSM 8584 / KU</strain>
    </source>
</reference>
<proteinExistence type="predicted"/>
<dbReference type="eggNOG" id="COG0745">
    <property type="taxonomic scope" value="Bacteria"/>
</dbReference>
<dbReference type="SMR" id="A0A059ZW63"/>
<evidence type="ECO:0000256" key="3">
    <source>
        <dbReference type="PROSITE-ProRule" id="PRU01091"/>
    </source>
</evidence>
<feature type="domain" description="OmpR/PhoB-type" evidence="5">
    <location>
        <begin position="136"/>
        <end position="235"/>
    </location>
</feature>
<dbReference type="InterPro" id="IPR036388">
    <property type="entry name" value="WH-like_DNA-bd_sf"/>
</dbReference>
<feature type="DNA-binding region" description="OmpR/PhoB-type" evidence="3">
    <location>
        <begin position="136"/>
        <end position="235"/>
    </location>
</feature>
<dbReference type="InterPro" id="IPR001867">
    <property type="entry name" value="OmpR/PhoB-type_DNA-bd"/>
</dbReference>
<feature type="modified residue" description="4-aspartylphosphate" evidence="2">
    <location>
        <position position="62"/>
    </location>
</feature>
<dbReference type="InterPro" id="IPR039420">
    <property type="entry name" value="WalR-like"/>
</dbReference>
<dbReference type="PANTHER" id="PTHR48111:SF50">
    <property type="entry name" value="KDP OPERON TRANSCRIPTIONAL REGULATORY PROTEIN KDPE"/>
    <property type="match status" value="1"/>
</dbReference>
<dbReference type="Gene3D" id="3.40.50.2300">
    <property type="match status" value="1"/>
</dbReference>
<keyword evidence="2" id="KW-0597">Phosphoprotein</keyword>
<dbReference type="Gene3D" id="6.10.250.690">
    <property type="match status" value="1"/>
</dbReference>
<sequence>MAQEAAILLVEDDAAIAQFLQRALRAEGHYDLRWENTAAKAKVGLRQRRSQGADPFLAIFLDLGLPDGDGLDLIPWFRRETPESIVMVLSARGQEVDKVEALQRGADDYLTKPFTVGELLARLQAHLRRLGRKSEQGPLRVGDWALVDDRRCLRIGAREISLTAKEYQLLRLLLRHAGAVLTHRQILAAIWGPSHAEDNHYVRIYIQRLREKIEADPNAPQYLITELGLGYRLVIPDPSRSDS</sequence>
<dbReference type="PANTHER" id="PTHR48111">
    <property type="entry name" value="REGULATOR OF RPOS"/>
    <property type="match status" value="1"/>
</dbReference>
<dbReference type="SUPFAM" id="SSF52172">
    <property type="entry name" value="CheY-like"/>
    <property type="match status" value="1"/>
</dbReference>
<dbReference type="GO" id="GO:0006355">
    <property type="term" value="P:regulation of DNA-templated transcription"/>
    <property type="evidence" value="ECO:0007669"/>
    <property type="project" value="InterPro"/>
</dbReference>
<dbReference type="EMBL" id="CP005986">
    <property type="protein sequence ID" value="AIA54201.1"/>
    <property type="molecule type" value="Genomic_DNA"/>
</dbReference>
<evidence type="ECO:0000259" key="4">
    <source>
        <dbReference type="PROSITE" id="PS50110"/>
    </source>
</evidence>